<dbReference type="EMBL" id="PPHD01090494">
    <property type="protein sequence ID" value="POI19995.1"/>
    <property type="molecule type" value="Genomic_DNA"/>
</dbReference>
<evidence type="ECO:0000313" key="1">
    <source>
        <dbReference type="EMBL" id="POI19995.1"/>
    </source>
</evidence>
<sequence>MAGRIVRSPATWCSGTTLFGKVTHQEFSANVICKEEPLWTRSASRSMIFHHKLLHFFLAAHHKAVVRLSGAG</sequence>
<accession>A0A2P4S798</accession>
<evidence type="ECO:0000313" key="2">
    <source>
        <dbReference type="Proteomes" id="UP000237246"/>
    </source>
</evidence>
<reference evidence="1 2" key="1">
    <citation type="submission" date="2018-01" db="EMBL/GenBank/DDBJ databases">
        <title>Comparison of the Chinese Bamboo Partridge and Red Junglefowl genome sequences highlights the importance of demography in genome evolution.</title>
        <authorList>
            <person name="Tiley G.P."/>
            <person name="Kimball R.T."/>
            <person name="Braun E.L."/>
            <person name="Burleigh J.G."/>
        </authorList>
    </citation>
    <scope>NUCLEOTIDE SEQUENCE [LARGE SCALE GENOMIC DNA]</scope>
    <source>
        <strain evidence="1">RTK389</strain>
        <tissue evidence="1">Blood</tissue>
    </source>
</reference>
<gene>
    <name evidence="1" type="ORF">CIB84_016257</name>
</gene>
<name>A0A2P4S798_BAMTH</name>
<dbReference type="OrthoDB" id="9121360at2759"/>
<keyword evidence="2" id="KW-1185">Reference proteome</keyword>
<dbReference type="Proteomes" id="UP000237246">
    <property type="component" value="Unassembled WGS sequence"/>
</dbReference>
<organism evidence="1 2">
    <name type="scientific">Bambusicola thoracicus</name>
    <name type="common">Chinese bamboo-partridge</name>
    <name type="synonym">Perdix thoracica</name>
    <dbReference type="NCBI Taxonomy" id="9083"/>
    <lineage>
        <taxon>Eukaryota</taxon>
        <taxon>Metazoa</taxon>
        <taxon>Chordata</taxon>
        <taxon>Craniata</taxon>
        <taxon>Vertebrata</taxon>
        <taxon>Euteleostomi</taxon>
        <taxon>Archelosauria</taxon>
        <taxon>Archosauria</taxon>
        <taxon>Dinosauria</taxon>
        <taxon>Saurischia</taxon>
        <taxon>Theropoda</taxon>
        <taxon>Coelurosauria</taxon>
        <taxon>Aves</taxon>
        <taxon>Neognathae</taxon>
        <taxon>Galloanserae</taxon>
        <taxon>Galliformes</taxon>
        <taxon>Phasianidae</taxon>
        <taxon>Perdicinae</taxon>
        <taxon>Bambusicola</taxon>
    </lineage>
</organism>
<proteinExistence type="predicted"/>
<protein>
    <submittedName>
        <fullName evidence="1">Uncharacterized protein</fullName>
    </submittedName>
</protein>
<dbReference type="AlphaFoldDB" id="A0A2P4S798"/>
<comment type="caution">
    <text evidence="1">The sequence shown here is derived from an EMBL/GenBank/DDBJ whole genome shotgun (WGS) entry which is preliminary data.</text>
</comment>